<reference evidence="2" key="1">
    <citation type="submission" date="2014-11" db="EMBL/GenBank/DDBJ databases">
        <authorList>
            <person name="Otto D Thomas"/>
            <person name="Naeem Raeece"/>
        </authorList>
    </citation>
    <scope>NUCLEOTIDE SEQUENCE</scope>
</reference>
<dbReference type="PANTHER" id="PTHR12289:SF67">
    <property type="match status" value="1"/>
</dbReference>
<gene>
    <name evidence="2" type="ORF">Cvel_25868</name>
</gene>
<accession>A0A0G4HB72</accession>
<dbReference type="CDD" id="cd00299">
    <property type="entry name" value="GST_C_family"/>
    <property type="match status" value="1"/>
</dbReference>
<dbReference type="Gene3D" id="3.40.30.10">
    <property type="entry name" value="Glutaredoxin"/>
    <property type="match status" value="1"/>
</dbReference>
<dbReference type="Gene3D" id="1.20.1050.10">
    <property type="match status" value="1"/>
</dbReference>
<dbReference type="EMBL" id="CDMZ01002185">
    <property type="protein sequence ID" value="CEM41179.1"/>
    <property type="molecule type" value="Genomic_DNA"/>
</dbReference>
<dbReference type="Pfam" id="PF13409">
    <property type="entry name" value="GST_N_2"/>
    <property type="match status" value="1"/>
</dbReference>
<evidence type="ECO:0000259" key="1">
    <source>
        <dbReference type="Pfam" id="PF13409"/>
    </source>
</evidence>
<sequence length="368" mass="41351">MTGEKYIFYGNEWSYFSMKLCAALHWGGFAFEMRRKTIELTQWLERRSGTHRIPVLETPEKWIIDDTTPICRLLDGRISFPSSTRRKEGLFYPSGTLGALAAVLEEYFDEWFPRIVVLSRWSTEEENRTVAGRRLGQATAGEGADPEAVEAMSETIQGWGRKVCRALGVDTPESAQAAIAEMHRVLTICDAIVSTRPFLLGSAPTAVDCVLMGALKAHLFADPCELKTLPPQYPNLWRWFKQNDPPLSATSTTAPPFPLLHCADSEPGMPSQIDCLLAEINRPEAWVDVTQANCVALKEGRKAFNVRIHGVETSVLTRSYPEHSRQMLIRFIEFHLPNVEERGRFVGSLPSRVASILEKKSATERARL</sequence>
<name>A0A0G4HB72_9ALVE</name>
<dbReference type="InterPro" id="IPR036282">
    <property type="entry name" value="Glutathione-S-Trfase_C_sf"/>
</dbReference>
<dbReference type="InterPro" id="IPR036249">
    <property type="entry name" value="Thioredoxin-like_sf"/>
</dbReference>
<dbReference type="CDD" id="cd00570">
    <property type="entry name" value="GST_N_family"/>
    <property type="match status" value="1"/>
</dbReference>
<dbReference type="InterPro" id="IPR004045">
    <property type="entry name" value="Glutathione_S-Trfase_N"/>
</dbReference>
<dbReference type="VEuPathDB" id="CryptoDB:Cvel_25868"/>
<dbReference type="SUPFAM" id="SSF52833">
    <property type="entry name" value="Thioredoxin-like"/>
    <property type="match status" value="1"/>
</dbReference>
<evidence type="ECO:0000313" key="2">
    <source>
        <dbReference type="EMBL" id="CEM41179.1"/>
    </source>
</evidence>
<protein>
    <recommendedName>
        <fullName evidence="1">GST N-terminal domain-containing protein</fullName>
    </recommendedName>
</protein>
<feature type="domain" description="GST N-terminal" evidence="1">
    <location>
        <begin position="13"/>
        <end position="75"/>
    </location>
</feature>
<proteinExistence type="predicted"/>
<dbReference type="PANTHER" id="PTHR12289">
    <property type="entry name" value="METAXIN RELATED"/>
    <property type="match status" value="1"/>
</dbReference>
<organism evidence="2">
    <name type="scientific">Chromera velia CCMP2878</name>
    <dbReference type="NCBI Taxonomy" id="1169474"/>
    <lineage>
        <taxon>Eukaryota</taxon>
        <taxon>Sar</taxon>
        <taxon>Alveolata</taxon>
        <taxon>Colpodellida</taxon>
        <taxon>Chromeraceae</taxon>
        <taxon>Chromera</taxon>
    </lineage>
</organism>
<dbReference type="InterPro" id="IPR050931">
    <property type="entry name" value="Mito_Protein_Transport_Metaxin"/>
</dbReference>
<dbReference type="Pfam" id="PF13410">
    <property type="entry name" value="GST_C_2"/>
    <property type="match status" value="1"/>
</dbReference>
<dbReference type="SUPFAM" id="SSF47616">
    <property type="entry name" value="GST C-terminal domain-like"/>
    <property type="match status" value="1"/>
</dbReference>
<dbReference type="AlphaFoldDB" id="A0A0G4HB72"/>
<dbReference type="GO" id="GO:0005737">
    <property type="term" value="C:cytoplasm"/>
    <property type="evidence" value="ECO:0007669"/>
    <property type="project" value="TreeGrafter"/>
</dbReference>